<dbReference type="Pfam" id="PF01129">
    <property type="entry name" value="ART"/>
    <property type="match status" value="1"/>
</dbReference>
<dbReference type="PROSITE" id="PS51996">
    <property type="entry name" value="TR_MART"/>
    <property type="match status" value="1"/>
</dbReference>
<keyword evidence="12" id="KW-1015">Disulfide bond</keyword>
<dbReference type="Gene3D" id="3.90.176.10">
    <property type="entry name" value="Toxin ADP-ribosyltransferase, Chain A, domain 1"/>
    <property type="match status" value="1"/>
</dbReference>
<keyword evidence="8 14" id="KW-0732">Signal</keyword>
<evidence type="ECO:0000256" key="5">
    <source>
        <dbReference type="ARBA" id="ARBA00022676"/>
    </source>
</evidence>
<protein>
    <recommendedName>
        <fullName evidence="14">NAD(P)(+)--arginine ADP-ribosyltransferase</fullName>
        <ecNumber evidence="14">2.4.2.31</ecNumber>
    </recommendedName>
    <alternativeName>
        <fullName evidence="14">Mono(ADP-ribosyl)transferase</fullName>
    </alternativeName>
</protein>
<comment type="catalytic activity">
    <reaction evidence="13 14">
        <text>L-arginyl-[protein] + NAD(+) = N(omega)-(ADP-D-ribosyl)-L-arginyl-[protein] + nicotinamide + H(+)</text>
        <dbReference type="Rhea" id="RHEA:19149"/>
        <dbReference type="Rhea" id="RHEA-COMP:10532"/>
        <dbReference type="Rhea" id="RHEA-COMP:15087"/>
        <dbReference type="ChEBI" id="CHEBI:15378"/>
        <dbReference type="ChEBI" id="CHEBI:17154"/>
        <dbReference type="ChEBI" id="CHEBI:29965"/>
        <dbReference type="ChEBI" id="CHEBI:57540"/>
        <dbReference type="ChEBI" id="CHEBI:142554"/>
        <dbReference type="EC" id="2.4.2.31"/>
    </reaction>
</comment>
<feature type="signal peptide" evidence="14">
    <location>
        <begin position="1"/>
        <end position="20"/>
    </location>
</feature>
<evidence type="ECO:0000256" key="7">
    <source>
        <dbReference type="ARBA" id="ARBA00022695"/>
    </source>
</evidence>
<evidence type="ECO:0000256" key="14">
    <source>
        <dbReference type="RuleBase" id="RU361228"/>
    </source>
</evidence>
<evidence type="ECO:0000256" key="9">
    <source>
        <dbReference type="ARBA" id="ARBA00022857"/>
    </source>
</evidence>
<proteinExistence type="inferred from homology"/>
<feature type="chain" id="PRO_5034901464" description="NAD(P)(+)--arginine ADP-ribosyltransferase" evidence="14">
    <location>
        <begin position="21"/>
        <end position="274"/>
    </location>
</feature>
<dbReference type="PANTHER" id="PTHR10339">
    <property type="entry name" value="ADP-RIBOSYLTRANSFERASE"/>
    <property type="match status" value="1"/>
</dbReference>
<evidence type="ECO:0000313" key="16">
    <source>
        <dbReference type="Proteomes" id="UP000694621"/>
    </source>
</evidence>
<keyword evidence="3" id="KW-0964">Secreted</keyword>
<dbReference type="FunFam" id="3.90.176.10:FF:000001">
    <property type="entry name" value="NAD(P)(+)--arginine ADP-ribosyltransferase"/>
    <property type="match status" value="1"/>
</dbReference>
<sequence>HVQHSLLIAATLWQIFSVLAKEFPLDMAENSVDDSYEGCRDAMEKLVLSKYTEQERKNTLGFENAWKNALNKCSKDNTFKNQCAAIYLYTGNPEINKNCSYKEFNAATRNGKAAYKSNSFQFYTLFFYLTDAVQQLKQKQKQCLTTYRRTNDTFPTNVLNKNIRFGSFTSTSLKEPPSRFGKKSFYTCYGADIEQYSAFPDKREVLIPPYEIFHVTAIEQNTWCKVVYTLKSDGMMSSLNCEKVISSSTTTLNTKLCSKSTKAFMQRNKYNILE</sequence>
<reference evidence="15" key="1">
    <citation type="submission" date="2025-08" db="UniProtKB">
        <authorList>
            <consortium name="Ensembl"/>
        </authorList>
    </citation>
    <scope>IDENTIFICATION</scope>
</reference>
<comment type="subcellular location">
    <subcellularLocation>
        <location evidence="1">Secreted</location>
    </subcellularLocation>
</comment>
<dbReference type="GO" id="GO:0005576">
    <property type="term" value="C:extracellular region"/>
    <property type="evidence" value="ECO:0007669"/>
    <property type="project" value="UniProtKB-SubCell"/>
</dbReference>
<keyword evidence="9 14" id="KW-0521">NADP</keyword>
<dbReference type="GO" id="GO:0106274">
    <property type="term" value="F:NAD+-protein-arginine ADP-ribosyltransferase activity"/>
    <property type="evidence" value="ECO:0007669"/>
    <property type="project" value="UniProtKB-EC"/>
</dbReference>
<dbReference type="GO" id="GO:0016779">
    <property type="term" value="F:nucleotidyltransferase activity"/>
    <property type="evidence" value="ECO:0007669"/>
    <property type="project" value="UniProtKB-KW"/>
</dbReference>
<dbReference type="Ensembl" id="ENSAMXT00005047722.1">
    <property type="protein sequence ID" value="ENSAMXP00005043909.1"/>
    <property type="gene ID" value="ENSAMXG00005020421.1"/>
</dbReference>
<evidence type="ECO:0000256" key="12">
    <source>
        <dbReference type="ARBA" id="ARBA00023157"/>
    </source>
</evidence>
<dbReference type="AlphaFoldDB" id="A0A8B9RHW0"/>
<evidence type="ECO:0000256" key="10">
    <source>
        <dbReference type="ARBA" id="ARBA00023026"/>
    </source>
</evidence>
<dbReference type="Proteomes" id="UP000694621">
    <property type="component" value="Unplaced"/>
</dbReference>
<dbReference type="PRINTS" id="PR00970">
    <property type="entry name" value="RIBTRNSFRASE"/>
</dbReference>
<evidence type="ECO:0000256" key="8">
    <source>
        <dbReference type="ARBA" id="ARBA00022729"/>
    </source>
</evidence>
<evidence type="ECO:0000313" key="15">
    <source>
        <dbReference type="Ensembl" id="ENSAMXP00005043909.1"/>
    </source>
</evidence>
<dbReference type="GO" id="GO:0090729">
    <property type="term" value="F:toxin activity"/>
    <property type="evidence" value="ECO:0007669"/>
    <property type="project" value="UniProtKB-KW"/>
</dbReference>
<keyword evidence="10" id="KW-0843">Virulence</keyword>
<keyword evidence="5 14" id="KW-0328">Glycosyltransferase</keyword>
<dbReference type="PANTHER" id="PTHR10339:SF25">
    <property type="entry name" value="SECRETED EXOENZYME S"/>
    <property type="match status" value="1"/>
</dbReference>
<evidence type="ECO:0000256" key="6">
    <source>
        <dbReference type="ARBA" id="ARBA00022679"/>
    </source>
</evidence>
<evidence type="ECO:0000256" key="3">
    <source>
        <dbReference type="ARBA" id="ARBA00022525"/>
    </source>
</evidence>
<accession>A0A8B9RHW0</accession>
<dbReference type="InterPro" id="IPR050999">
    <property type="entry name" value="ADP-ribosyltransferase_ARG"/>
</dbReference>
<keyword evidence="7" id="KW-0548">Nucleotidyltransferase</keyword>
<name>A0A8B9RHW0_ASTMX</name>
<dbReference type="InterPro" id="IPR000768">
    <property type="entry name" value="ART"/>
</dbReference>
<evidence type="ECO:0000256" key="11">
    <source>
        <dbReference type="ARBA" id="ARBA00023027"/>
    </source>
</evidence>
<evidence type="ECO:0000256" key="4">
    <source>
        <dbReference type="ARBA" id="ARBA00022656"/>
    </source>
</evidence>
<dbReference type="EC" id="2.4.2.31" evidence="14"/>
<evidence type="ECO:0000256" key="1">
    <source>
        <dbReference type="ARBA" id="ARBA00004613"/>
    </source>
</evidence>
<keyword evidence="11 14" id="KW-0520">NAD</keyword>
<evidence type="ECO:0000256" key="13">
    <source>
        <dbReference type="ARBA" id="ARBA00047597"/>
    </source>
</evidence>
<comment type="similarity">
    <text evidence="2 14">Belongs to the Arg-specific ADP-ribosyltransferase family.</text>
</comment>
<keyword evidence="4" id="KW-0800">Toxin</keyword>
<organism evidence="15 16">
    <name type="scientific">Astyanax mexicanus</name>
    <name type="common">Blind cave fish</name>
    <name type="synonym">Astyanax fasciatus mexicanus</name>
    <dbReference type="NCBI Taxonomy" id="7994"/>
    <lineage>
        <taxon>Eukaryota</taxon>
        <taxon>Metazoa</taxon>
        <taxon>Chordata</taxon>
        <taxon>Craniata</taxon>
        <taxon>Vertebrata</taxon>
        <taxon>Euteleostomi</taxon>
        <taxon>Actinopterygii</taxon>
        <taxon>Neopterygii</taxon>
        <taxon>Teleostei</taxon>
        <taxon>Ostariophysi</taxon>
        <taxon>Characiformes</taxon>
        <taxon>Characoidei</taxon>
        <taxon>Acestrorhamphidae</taxon>
        <taxon>Acestrorhamphinae</taxon>
        <taxon>Astyanax</taxon>
    </lineage>
</organism>
<dbReference type="GO" id="GO:0003950">
    <property type="term" value="F:NAD+ poly-ADP-ribosyltransferase activity"/>
    <property type="evidence" value="ECO:0007669"/>
    <property type="project" value="TreeGrafter"/>
</dbReference>
<keyword evidence="6 14" id="KW-0808">Transferase</keyword>
<evidence type="ECO:0000256" key="2">
    <source>
        <dbReference type="ARBA" id="ARBA00009558"/>
    </source>
</evidence>
<dbReference type="SUPFAM" id="SSF56399">
    <property type="entry name" value="ADP-ribosylation"/>
    <property type="match status" value="1"/>
</dbReference>